<comment type="similarity">
    <text evidence="1">Belongs to the ABC transporter superfamily.</text>
</comment>
<organism evidence="6 7">
    <name type="scientific">Fervidibacillus albus</name>
    <dbReference type="NCBI Taxonomy" id="2980026"/>
    <lineage>
        <taxon>Bacteria</taxon>
        <taxon>Bacillati</taxon>
        <taxon>Bacillota</taxon>
        <taxon>Bacilli</taxon>
        <taxon>Bacillales</taxon>
        <taxon>Bacillaceae</taxon>
        <taxon>Fervidibacillus</taxon>
    </lineage>
</organism>
<dbReference type="SMART" id="SM00382">
    <property type="entry name" value="AAA"/>
    <property type="match status" value="1"/>
</dbReference>
<gene>
    <name evidence="6" type="ORF">OE104_00920</name>
</gene>
<dbReference type="PANTHER" id="PTHR43335:SF4">
    <property type="entry name" value="ABC TRANSPORTER, ATP-BINDING PROTEIN"/>
    <property type="match status" value="1"/>
</dbReference>
<dbReference type="InterPro" id="IPR003593">
    <property type="entry name" value="AAA+_ATPase"/>
</dbReference>
<evidence type="ECO:0000313" key="6">
    <source>
        <dbReference type="EMBL" id="WAA09970.1"/>
    </source>
</evidence>
<dbReference type="Proteomes" id="UP001164718">
    <property type="component" value="Chromosome"/>
</dbReference>
<evidence type="ECO:0000259" key="5">
    <source>
        <dbReference type="PROSITE" id="PS50893"/>
    </source>
</evidence>
<dbReference type="EMBL" id="CP106878">
    <property type="protein sequence ID" value="WAA09970.1"/>
    <property type="molecule type" value="Genomic_DNA"/>
</dbReference>
<evidence type="ECO:0000256" key="1">
    <source>
        <dbReference type="ARBA" id="ARBA00005417"/>
    </source>
</evidence>
<dbReference type="AlphaFoldDB" id="A0A9E8LUL7"/>
<dbReference type="InterPro" id="IPR003439">
    <property type="entry name" value="ABC_transporter-like_ATP-bd"/>
</dbReference>
<keyword evidence="2" id="KW-0813">Transport</keyword>
<name>A0A9E8LUL7_9BACI</name>
<dbReference type="GO" id="GO:0016887">
    <property type="term" value="F:ATP hydrolysis activity"/>
    <property type="evidence" value="ECO:0007669"/>
    <property type="project" value="InterPro"/>
</dbReference>
<evidence type="ECO:0000256" key="3">
    <source>
        <dbReference type="ARBA" id="ARBA00022741"/>
    </source>
</evidence>
<dbReference type="CDD" id="cd03230">
    <property type="entry name" value="ABC_DR_subfamily_A"/>
    <property type="match status" value="1"/>
</dbReference>
<dbReference type="RefSeq" id="WP_275417753.1">
    <property type="nucleotide sequence ID" value="NZ_CP106878.1"/>
</dbReference>
<accession>A0A9E8LUL7</accession>
<evidence type="ECO:0000256" key="4">
    <source>
        <dbReference type="ARBA" id="ARBA00022840"/>
    </source>
</evidence>
<keyword evidence="7" id="KW-1185">Reference proteome</keyword>
<dbReference type="Gene3D" id="3.40.50.300">
    <property type="entry name" value="P-loop containing nucleotide triphosphate hydrolases"/>
    <property type="match status" value="1"/>
</dbReference>
<dbReference type="PROSITE" id="PS50893">
    <property type="entry name" value="ABC_TRANSPORTER_2"/>
    <property type="match status" value="1"/>
</dbReference>
<dbReference type="GO" id="GO:0005524">
    <property type="term" value="F:ATP binding"/>
    <property type="evidence" value="ECO:0007669"/>
    <property type="project" value="UniProtKB-KW"/>
</dbReference>
<sequence length="293" mass="33068">MSVLSISNLSKSYKKHLVLNEIELTIDGPGIWALVGPNGTGKTTFLNVITNILPADSGTVEMLGKSNKDPSIFKEVSFLQDNSILFDYLTGYDHLKYVCDVNQIPKTRVQEVAEYVGMENYVHKVVGNYSLGMKQHLLLAMSIINKPKLLFLDEPLNGLDPTSSILMRKILRELADQGTTIILSSHNLAEIDRVTKQILFLKDGKLIEKDLSEHEITFYHFIVSDPTKAMNLVSDKYVTDNIPNGLKVQLSNHQLNEMIDLLKEHKIEIFDIEKEVTGSEKLYQEIFEVGEES</sequence>
<evidence type="ECO:0000256" key="2">
    <source>
        <dbReference type="ARBA" id="ARBA00022448"/>
    </source>
</evidence>
<dbReference type="InterPro" id="IPR027417">
    <property type="entry name" value="P-loop_NTPase"/>
</dbReference>
<evidence type="ECO:0000313" key="7">
    <source>
        <dbReference type="Proteomes" id="UP001164718"/>
    </source>
</evidence>
<protein>
    <submittedName>
        <fullName evidence="6">ABC transporter ATP-binding protein</fullName>
    </submittedName>
</protein>
<keyword evidence="3" id="KW-0547">Nucleotide-binding</keyword>
<keyword evidence="4 6" id="KW-0067">ATP-binding</keyword>
<feature type="domain" description="ABC transporter" evidence="5">
    <location>
        <begin position="4"/>
        <end position="228"/>
    </location>
</feature>
<dbReference type="Pfam" id="PF00005">
    <property type="entry name" value="ABC_tran"/>
    <property type="match status" value="1"/>
</dbReference>
<dbReference type="KEGG" id="faf:OE104_00920"/>
<reference evidence="6" key="1">
    <citation type="submission" date="2022-09" db="EMBL/GenBank/DDBJ databases">
        <title>Complete Genomes of Fervidibacillus albus and Fervidibacillus halotolerans isolated from tidal flat sediments.</title>
        <authorList>
            <person name="Kwon K.K."/>
            <person name="Yang S.-H."/>
            <person name="Park M.J."/>
            <person name="Oh H.-M."/>
        </authorList>
    </citation>
    <scope>NUCLEOTIDE SEQUENCE</scope>
    <source>
        <strain evidence="6">MEBiC13591</strain>
    </source>
</reference>
<dbReference type="SUPFAM" id="SSF52540">
    <property type="entry name" value="P-loop containing nucleoside triphosphate hydrolases"/>
    <property type="match status" value="1"/>
</dbReference>
<dbReference type="PANTHER" id="PTHR43335">
    <property type="entry name" value="ABC TRANSPORTER, ATP-BINDING PROTEIN"/>
    <property type="match status" value="1"/>
</dbReference>
<proteinExistence type="inferred from homology"/>